<evidence type="ECO:0000256" key="2">
    <source>
        <dbReference type="SAM" id="MobiDB-lite"/>
    </source>
</evidence>
<dbReference type="PROSITE" id="PS51767">
    <property type="entry name" value="PEPTIDASE_A1"/>
    <property type="match status" value="1"/>
</dbReference>
<dbReference type="Pfam" id="PF00026">
    <property type="entry name" value="Asp"/>
    <property type="match status" value="1"/>
</dbReference>
<dbReference type="AlphaFoldDB" id="A0A6A6V392"/>
<dbReference type="GO" id="GO:0004190">
    <property type="term" value="F:aspartic-type endopeptidase activity"/>
    <property type="evidence" value="ECO:0007669"/>
    <property type="project" value="InterPro"/>
</dbReference>
<dbReference type="GO" id="GO:0000324">
    <property type="term" value="C:fungal-type vacuole"/>
    <property type="evidence" value="ECO:0007669"/>
    <property type="project" value="TreeGrafter"/>
</dbReference>
<dbReference type="OrthoDB" id="4074350at2759"/>
<reference evidence="5" key="1">
    <citation type="journal article" date="2020" name="Stud. Mycol.">
        <title>101 Dothideomycetes genomes: a test case for predicting lifestyles and emergence of pathogens.</title>
        <authorList>
            <person name="Haridas S."/>
            <person name="Albert R."/>
            <person name="Binder M."/>
            <person name="Bloem J."/>
            <person name="Labutti K."/>
            <person name="Salamov A."/>
            <person name="Andreopoulos B."/>
            <person name="Baker S."/>
            <person name="Barry K."/>
            <person name="Bills G."/>
            <person name="Bluhm B."/>
            <person name="Cannon C."/>
            <person name="Castanera R."/>
            <person name="Culley D."/>
            <person name="Daum C."/>
            <person name="Ezra D."/>
            <person name="Gonzalez J."/>
            <person name="Henrissat B."/>
            <person name="Kuo A."/>
            <person name="Liang C."/>
            <person name="Lipzen A."/>
            <person name="Lutzoni F."/>
            <person name="Magnuson J."/>
            <person name="Mondo S."/>
            <person name="Nolan M."/>
            <person name="Ohm R."/>
            <person name="Pangilinan J."/>
            <person name="Park H.-J."/>
            <person name="Ramirez L."/>
            <person name="Alfaro M."/>
            <person name="Sun H."/>
            <person name="Tritt A."/>
            <person name="Yoshinaga Y."/>
            <person name="Zwiers L.-H."/>
            <person name="Turgeon B."/>
            <person name="Goodwin S."/>
            <person name="Spatafora J."/>
            <person name="Crous P."/>
            <person name="Grigoriev I."/>
        </authorList>
    </citation>
    <scope>NUCLEOTIDE SEQUENCE</scope>
    <source>
        <strain evidence="5">CBS 119925</strain>
    </source>
</reference>
<keyword evidence="6" id="KW-1185">Reference proteome</keyword>
<feature type="region of interest" description="Disordered" evidence="2">
    <location>
        <begin position="397"/>
        <end position="416"/>
    </location>
</feature>
<name>A0A6A6V392_9PLEO</name>
<evidence type="ECO:0000256" key="1">
    <source>
        <dbReference type="ARBA" id="ARBA00007447"/>
    </source>
</evidence>
<dbReference type="InterPro" id="IPR033121">
    <property type="entry name" value="PEPTIDASE_A1"/>
</dbReference>
<feature type="compositionally biased region" description="Basic and acidic residues" evidence="2">
    <location>
        <begin position="456"/>
        <end position="483"/>
    </location>
</feature>
<comment type="similarity">
    <text evidence="1">Belongs to the peptidase A1 family.</text>
</comment>
<keyword evidence="5" id="KW-0378">Hydrolase</keyword>
<evidence type="ECO:0000313" key="5">
    <source>
        <dbReference type="EMBL" id="KAF2743771.1"/>
    </source>
</evidence>
<feature type="compositionally biased region" description="Low complexity" evidence="2">
    <location>
        <begin position="397"/>
        <end position="412"/>
    </location>
</feature>
<evidence type="ECO:0000256" key="3">
    <source>
        <dbReference type="SAM" id="Phobius"/>
    </source>
</evidence>
<dbReference type="InterPro" id="IPR001461">
    <property type="entry name" value="Aspartic_peptidase_A1"/>
</dbReference>
<evidence type="ECO:0000313" key="6">
    <source>
        <dbReference type="Proteomes" id="UP000799440"/>
    </source>
</evidence>
<gene>
    <name evidence="5" type="ORF">M011DRAFT_211901</name>
</gene>
<keyword evidence="3" id="KW-0472">Membrane</keyword>
<dbReference type="InterPro" id="IPR021109">
    <property type="entry name" value="Peptidase_aspartic_dom_sf"/>
</dbReference>
<feature type="domain" description="Peptidase A1" evidence="4">
    <location>
        <begin position="26"/>
        <end position="379"/>
    </location>
</feature>
<dbReference type="Gene3D" id="2.40.70.10">
    <property type="entry name" value="Acid Proteases"/>
    <property type="match status" value="2"/>
</dbReference>
<dbReference type="PANTHER" id="PTHR47966:SF51">
    <property type="entry name" value="BETA-SITE APP-CLEAVING ENZYME, ISOFORM A-RELATED"/>
    <property type="match status" value="1"/>
</dbReference>
<dbReference type="GO" id="GO:0006508">
    <property type="term" value="P:proteolysis"/>
    <property type="evidence" value="ECO:0007669"/>
    <property type="project" value="UniProtKB-KW"/>
</dbReference>
<protein>
    <submittedName>
        <fullName evidence="5">Acid protease</fullName>
    </submittedName>
</protein>
<keyword evidence="3" id="KW-0812">Transmembrane</keyword>
<dbReference type="SUPFAM" id="SSF50630">
    <property type="entry name" value="Acid proteases"/>
    <property type="match status" value="1"/>
</dbReference>
<organism evidence="5 6">
    <name type="scientific">Sporormia fimetaria CBS 119925</name>
    <dbReference type="NCBI Taxonomy" id="1340428"/>
    <lineage>
        <taxon>Eukaryota</taxon>
        <taxon>Fungi</taxon>
        <taxon>Dikarya</taxon>
        <taxon>Ascomycota</taxon>
        <taxon>Pezizomycotina</taxon>
        <taxon>Dothideomycetes</taxon>
        <taxon>Pleosporomycetidae</taxon>
        <taxon>Pleosporales</taxon>
        <taxon>Sporormiaceae</taxon>
        <taxon>Sporormia</taxon>
    </lineage>
</organism>
<dbReference type="PANTHER" id="PTHR47966">
    <property type="entry name" value="BETA-SITE APP-CLEAVING ENZYME, ISOFORM A-RELATED"/>
    <property type="match status" value="1"/>
</dbReference>
<dbReference type="Proteomes" id="UP000799440">
    <property type="component" value="Unassembled WGS sequence"/>
</dbReference>
<proteinExistence type="inferred from homology"/>
<evidence type="ECO:0000259" key="4">
    <source>
        <dbReference type="PROSITE" id="PS51767"/>
    </source>
</evidence>
<accession>A0A6A6V392</accession>
<feature type="transmembrane region" description="Helical" evidence="3">
    <location>
        <begin position="423"/>
        <end position="445"/>
    </location>
</feature>
<feature type="region of interest" description="Disordered" evidence="2">
    <location>
        <begin position="455"/>
        <end position="486"/>
    </location>
</feature>
<sequence>MSEANLPAPIVFAPSERWDGHDGSWSTFDIHVGSPPQSFRVLPSPATGDIYIPHPQGCENSTGDCGQRRGVYGIDTVDSKSGFQPNASTTWHEMGWYDTLLREDLNYTGNGLYGQDTVGLQLPSLNGPVLEQQIVAAVANKKVFIGVFGLSPVPANFSDFNNPQPVFFKVLKDQNKIPSLSYAYTAGASYKTPQSFASLTLGGYVTSRFTPNKGNITYPFDPDDERPLSVSIQSITTNTSFNGVRSLLPEPIYINLDFTVPHFWLPGPVCDNFASVFGLSYDNTTSLYLINSTTHAELLKRNPSINFGLGNTPNPDERVNIVLPYAAFDLEASWPWYENVTRYFPIRRAENKSQYTLGRTFLQEAYLIADYERGNFSLHQARFPASTEKRQIVSIASPVEESSVSSPPSSVTTPPPKRLNGGMIAGIAMGVVVFIVLCIGAAVWAMRRRRERSRRARADAHDVALGQDRKAAEASGDEVHELKSPLGEEIAGEVKCELGSECAYELPSTPQNYELDGTERRT</sequence>
<keyword evidence="3" id="KW-1133">Transmembrane helix</keyword>
<dbReference type="EMBL" id="MU006594">
    <property type="protein sequence ID" value="KAF2743771.1"/>
    <property type="molecule type" value="Genomic_DNA"/>
</dbReference>
<keyword evidence="5" id="KW-0645">Protease</keyword>